<dbReference type="AlphaFoldDB" id="A0AAU7QB18"/>
<protein>
    <submittedName>
        <fullName evidence="1">Uncharacterized protein</fullName>
    </submittedName>
</protein>
<organism evidence="1">
    <name type="scientific">Acerihabitans sp. KWT182</name>
    <dbReference type="NCBI Taxonomy" id="3157919"/>
    <lineage>
        <taxon>Bacteria</taxon>
        <taxon>Pseudomonadati</taxon>
        <taxon>Pseudomonadota</taxon>
        <taxon>Gammaproteobacteria</taxon>
        <taxon>Enterobacterales</taxon>
        <taxon>Pectobacteriaceae</taxon>
        <taxon>Acerihabitans</taxon>
    </lineage>
</organism>
<proteinExistence type="predicted"/>
<name>A0AAU7QB18_9GAMM</name>
<accession>A0AAU7QB18</accession>
<evidence type="ECO:0000313" key="1">
    <source>
        <dbReference type="EMBL" id="XBS70199.1"/>
    </source>
</evidence>
<reference evidence="1" key="1">
    <citation type="submission" date="2024-06" db="EMBL/GenBank/DDBJ databases">
        <authorList>
            <person name="Coelho C."/>
            <person name="Bento M."/>
            <person name="Garcia E."/>
            <person name="Camelo A."/>
            <person name="Brandao I."/>
            <person name="Espirito Santo C."/>
            <person name="Trovao J."/>
            <person name="Verissimo A."/>
            <person name="Costa J."/>
            <person name="Tiago I."/>
        </authorList>
    </citation>
    <scope>NUCLEOTIDE SEQUENCE</scope>
    <source>
        <strain evidence="1">KWT182</strain>
    </source>
</reference>
<gene>
    <name evidence="1" type="ORF">ABK905_02640</name>
</gene>
<sequence>MDMIYPPKNVRTFKIFSRNYVQNSLAPNNDISSPNNNFGTISLVETFSNKMLIACTLFSAPFIKNHFNQQRAGIFETYIK</sequence>
<dbReference type="EMBL" id="CP157947">
    <property type="protein sequence ID" value="XBS70199.1"/>
    <property type="molecule type" value="Genomic_DNA"/>
</dbReference>